<dbReference type="EMBL" id="LXQA010167522">
    <property type="protein sequence ID" value="MCI28711.1"/>
    <property type="molecule type" value="Genomic_DNA"/>
</dbReference>
<accession>A0A392QWI5</accession>
<sequence length="34" mass="3785">VGFWLGDAALVLGFHGFGSGVWFWFRLGDADVVW</sequence>
<name>A0A392QWI5_9FABA</name>
<evidence type="ECO:0000313" key="2">
    <source>
        <dbReference type="Proteomes" id="UP000265520"/>
    </source>
</evidence>
<reference evidence="1 2" key="1">
    <citation type="journal article" date="2018" name="Front. Plant Sci.">
        <title>Red Clover (Trifolium pratense) and Zigzag Clover (T. medium) - A Picture of Genomic Similarities and Differences.</title>
        <authorList>
            <person name="Dluhosova J."/>
            <person name="Istvanek J."/>
            <person name="Nedelnik J."/>
            <person name="Repkova J."/>
        </authorList>
    </citation>
    <scope>NUCLEOTIDE SEQUENCE [LARGE SCALE GENOMIC DNA]</scope>
    <source>
        <strain evidence="2">cv. 10/8</strain>
        <tissue evidence="1">Leaf</tissue>
    </source>
</reference>
<dbReference type="AlphaFoldDB" id="A0A392QWI5"/>
<protein>
    <submittedName>
        <fullName evidence="1">Uncharacterized protein</fullName>
    </submittedName>
</protein>
<keyword evidence="2" id="KW-1185">Reference proteome</keyword>
<feature type="non-terminal residue" evidence="1">
    <location>
        <position position="1"/>
    </location>
</feature>
<dbReference type="Proteomes" id="UP000265520">
    <property type="component" value="Unassembled WGS sequence"/>
</dbReference>
<proteinExistence type="predicted"/>
<comment type="caution">
    <text evidence="1">The sequence shown here is derived from an EMBL/GenBank/DDBJ whole genome shotgun (WGS) entry which is preliminary data.</text>
</comment>
<organism evidence="1 2">
    <name type="scientific">Trifolium medium</name>
    <dbReference type="NCBI Taxonomy" id="97028"/>
    <lineage>
        <taxon>Eukaryota</taxon>
        <taxon>Viridiplantae</taxon>
        <taxon>Streptophyta</taxon>
        <taxon>Embryophyta</taxon>
        <taxon>Tracheophyta</taxon>
        <taxon>Spermatophyta</taxon>
        <taxon>Magnoliopsida</taxon>
        <taxon>eudicotyledons</taxon>
        <taxon>Gunneridae</taxon>
        <taxon>Pentapetalae</taxon>
        <taxon>rosids</taxon>
        <taxon>fabids</taxon>
        <taxon>Fabales</taxon>
        <taxon>Fabaceae</taxon>
        <taxon>Papilionoideae</taxon>
        <taxon>50 kb inversion clade</taxon>
        <taxon>NPAAA clade</taxon>
        <taxon>Hologalegina</taxon>
        <taxon>IRL clade</taxon>
        <taxon>Trifolieae</taxon>
        <taxon>Trifolium</taxon>
    </lineage>
</organism>
<evidence type="ECO:0000313" key="1">
    <source>
        <dbReference type="EMBL" id="MCI28711.1"/>
    </source>
</evidence>